<evidence type="ECO:0000256" key="3">
    <source>
        <dbReference type="ARBA" id="ARBA00023002"/>
    </source>
</evidence>
<protein>
    <submittedName>
        <fullName evidence="4">Short-chain dehydrogenase/reductase SDR</fullName>
    </submittedName>
</protein>
<evidence type="ECO:0000313" key="4">
    <source>
        <dbReference type="EMBL" id="RAR10856.1"/>
    </source>
</evidence>
<dbReference type="OrthoDB" id="9876299at2759"/>
<keyword evidence="3" id="KW-0560">Oxidoreductase</keyword>
<evidence type="ECO:0000313" key="5">
    <source>
        <dbReference type="Proteomes" id="UP000249619"/>
    </source>
</evidence>
<gene>
    <name evidence="4" type="ORF">DDE83_004889</name>
</gene>
<name>A0A364N3C8_STELY</name>
<comment type="caution">
    <text evidence="4">The sequence shown here is derived from an EMBL/GenBank/DDBJ whole genome shotgun (WGS) entry which is preliminary data.</text>
</comment>
<dbReference type="Gene3D" id="3.40.50.720">
    <property type="entry name" value="NAD(P)-binding Rossmann-like Domain"/>
    <property type="match status" value="1"/>
</dbReference>
<proteinExistence type="inferred from homology"/>
<dbReference type="Pfam" id="PF00106">
    <property type="entry name" value="adh_short"/>
    <property type="match status" value="1"/>
</dbReference>
<comment type="similarity">
    <text evidence="1">Belongs to the short-chain dehydrogenases/reductases (SDR) family.</text>
</comment>
<evidence type="ECO:0000256" key="2">
    <source>
        <dbReference type="ARBA" id="ARBA00022857"/>
    </source>
</evidence>
<evidence type="ECO:0000256" key="1">
    <source>
        <dbReference type="ARBA" id="ARBA00006484"/>
    </source>
</evidence>
<dbReference type="GO" id="GO:0005737">
    <property type="term" value="C:cytoplasm"/>
    <property type="evidence" value="ECO:0007669"/>
    <property type="project" value="TreeGrafter"/>
</dbReference>
<keyword evidence="5" id="KW-1185">Reference proteome</keyword>
<dbReference type="AlphaFoldDB" id="A0A364N3C8"/>
<dbReference type="EMBL" id="QGDH01000062">
    <property type="protein sequence ID" value="RAR10856.1"/>
    <property type="molecule type" value="Genomic_DNA"/>
</dbReference>
<dbReference type="InterPro" id="IPR002347">
    <property type="entry name" value="SDR_fam"/>
</dbReference>
<dbReference type="InterPro" id="IPR036291">
    <property type="entry name" value="NAD(P)-bd_dom_sf"/>
</dbReference>
<sequence length="246" mass="26065">MLSKVLITGGNREAYLSVPNTTVVATARDPSKCESLTALPAAAGSRLIIVKMEMASSESIVSGIETLKTTHGFRTLDIVIANAGISGPTPSLAQAAVSEIQKYIDVNAYGSLNLFKATLPLLRSASVDGTKAKFVLVSSAGGSLTNMYDFMPLAAYGASKALANFFTKWLSLEHKDLIVWAHNPGPIDTDMTRGSQDLAESLGLDLSSMVFTPPEEVASVMKKVIDGATESISGKFIDRDGTEMAW</sequence>
<dbReference type="Proteomes" id="UP000249619">
    <property type="component" value="Unassembled WGS sequence"/>
</dbReference>
<dbReference type="InterPro" id="IPR051468">
    <property type="entry name" value="Fungal_SecMetab_SDRs"/>
</dbReference>
<reference evidence="5" key="1">
    <citation type="submission" date="2018-05" db="EMBL/GenBank/DDBJ databases">
        <title>Draft genome sequence of Stemphylium lycopersici strain CIDEFI 213.</title>
        <authorList>
            <person name="Medina R."/>
            <person name="Franco M.E.E."/>
            <person name="Lucentini C.G."/>
            <person name="Saparrat M.C.N."/>
            <person name="Balatti P.A."/>
        </authorList>
    </citation>
    <scope>NUCLEOTIDE SEQUENCE [LARGE SCALE GENOMIC DNA]</scope>
    <source>
        <strain evidence="5">CIDEFI 213</strain>
    </source>
</reference>
<dbReference type="GO" id="GO:0016491">
    <property type="term" value="F:oxidoreductase activity"/>
    <property type="evidence" value="ECO:0007669"/>
    <property type="project" value="UniProtKB-KW"/>
</dbReference>
<dbReference type="SUPFAM" id="SSF51735">
    <property type="entry name" value="NAD(P)-binding Rossmann-fold domains"/>
    <property type="match status" value="1"/>
</dbReference>
<accession>A0A364N3C8</accession>
<dbReference type="PANTHER" id="PTHR43544">
    <property type="entry name" value="SHORT-CHAIN DEHYDROGENASE/REDUCTASE"/>
    <property type="match status" value="1"/>
</dbReference>
<keyword evidence="2" id="KW-0521">NADP</keyword>
<organism evidence="4 5">
    <name type="scientific">Stemphylium lycopersici</name>
    <name type="common">Tomato gray leaf spot disease fungus</name>
    <name type="synonym">Thyrospora lycopersici</name>
    <dbReference type="NCBI Taxonomy" id="183478"/>
    <lineage>
        <taxon>Eukaryota</taxon>
        <taxon>Fungi</taxon>
        <taxon>Dikarya</taxon>
        <taxon>Ascomycota</taxon>
        <taxon>Pezizomycotina</taxon>
        <taxon>Dothideomycetes</taxon>
        <taxon>Pleosporomycetidae</taxon>
        <taxon>Pleosporales</taxon>
        <taxon>Pleosporineae</taxon>
        <taxon>Pleosporaceae</taxon>
        <taxon>Stemphylium</taxon>
    </lineage>
</organism>
<dbReference type="PANTHER" id="PTHR43544:SF7">
    <property type="entry name" value="NADB-LER2"/>
    <property type="match status" value="1"/>
</dbReference>
<dbReference type="PRINTS" id="PR00081">
    <property type="entry name" value="GDHRDH"/>
</dbReference>